<name>A0A6G1PDK3_CHAAH</name>
<feature type="region of interest" description="Disordered" evidence="1">
    <location>
        <begin position="1"/>
        <end position="107"/>
    </location>
</feature>
<evidence type="ECO:0000313" key="2">
    <source>
        <dbReference type="EMBL" id="KAF3688289.1"/>
    </source>
</evidence>
<feature type="compositionally biased region" description="Basic and acidic residues" evidence="1">
    <location>
        <begin position="19"/>
        <end position="41"/>
    </location>
</feature>
<accession>A0A6G1PDK3</accession>
<evidence type="ECO:0000313" key="3">
    <source>
        <dbReference type="Proteomes" id="UP000503349"/>
    </source>
</evidence>
<evidence type="ECO:0000256" key="1">
    <source>
        <dbReference type="SAM" id="MobiDB-lite"/>
    </source>
</evidence>
<protein>
    <submittedName>
        <fullName evidence="2">Uncharacterized protein</fullName>
    </submittedName>
</protein>
<reference evidence="2 3" key="1">
    <citation type="submission" date="2019-02" db="EMBL/GenBank/DDBJ databases">
        <title>Opniocepnalus argus genome.</title>
        <authorList>
            <person name="Zhou C."/>
            <person name="Xiao S."/>
        </authorList>
    </citation>
    <scope>NUCLEOTIDE SEQUENCE [LARGE SCALE GENOMIC DNA]</scope>
    <source>
        <strain evidence="2">OARG1902GOOAL</strain>
        <tissue evidence="2">Muscle</tissue>
    </source>
</reference>
<keyword evidence="3" id="KW-1185">Reference proteome</keyword>
<dbReference type="Proteomes" id="UP000503349">
    <property type="component" value="Chromosome 4"/>
</dbReference>
<feature type="region of interest" description="Disordered" evidence="1">
    <location>
        <begin position="130"/>
        <end position="152"/>
    </location>
</feature>
<dbReference type="EMBL" id="CM015715">
    <property type="protein sequence ID" value="KAF3688289.1"/>
    <property type="molecule type" value="Genomic_DNA"/>
</dbReference>
<dbReference type="AlphaFoldDB" id="A0A6G1PDK3"/>
<reference evidence="3" key="2">
    <citation type="submission" date="2019-02" db="EMBL/GenBank/DDBJ databases">
        <title>Opniocepnalus argus Var Kimnra genome.</title>
        <authorList>
            <person name="Zhou C."/>
            <person name="Xiao S."/>
        </authorList>
    </citation>
    <scope>NUCLEOTIDE SEQUENCE [LARGE SCALE GENOMIC DNA]</scope>
</reference>
<sequence length="152" mass="17177">MYKERTQQLPLEQAIGNSGEEKLPLTEETSSRTRLRVDGHLPRPVGVSGKGREKRTEQQKQQQNIWQIGRTSSCTLEDTQLQSQGTPGERDRERGTEEDKDNYGREHTELMTYSGENCGVRGEERWSRGGKELSALGGGSPSSLSLWQHNYN</sequence>
<feature type="compositionally biased region" description="Basic and acidic residues" evidence="1">
    <location>
        <begin position="88"/>
        <end position="107"/>
    </location>
</feature>
<proteinExistence type="predicted"/>
<organism evidence="2 3">
    <name type="scientific">Channa argus</name>
    <name type="common">Northern snakehead</name>
    <name type="synonym">Ophicephalus argus</name>
    <dbReference type="NCBI Taxonomy" id="215402"/>
    <lineage>
        <taxon>Eukaryota</taxon>
        <taxon>Metazoa</taxon>
        <taxon>Chordata</taxon>
        <taxon>Craniata</taxon>
        <taxon>Vertebrata</taxon>
        <taxon>Euteleostomi</taxon>
        <taxon>Actinopterygii</taxon>
        <taxon>Neopterygii</taxon>
        <taxon>Teleostei</taxon>
        <taxon>Neoteleostei</taxon>
        <taxon>Acanthomorphata</taxon>
        <taxon>Anabantaria</taxon>
        <taxon>Anabantiformes</taxon>
        <taxon>Channoidei</taxon>
        <taxon>Channidae</taxon>
        <taxon>Channa</taxon>
    </lineage>
</organism>
<gene>
    <name evidence="2" type="ORF">EXN66_Car003961</name>
</gene>
<feature type="compositionally biased region" description="Polar residues" evidence="1">
    <location>
        <begin position="64"/>
        <end position="84"/>
    </location>
</feature>